<dbReference type="PANTHER" id="PTHR38599:SF1">
    <property type="entry name" value="CUPIN DOMAIN PROTEIN (AFU_ORTHOLOGUE AFUA_3G13620)"/>
    <property type="match status" value="1"/>
</dbReference>
<feature type="signal peptide" evidence="1">
    <location>
        <begin position="1"/>
        <end position="23"/>
    </location>
</feature>
<organism evidence="3 4">
    <name type="scientific">Larkinella insperata</name>
    <dbReference type="NCBI Taxonomy" id="332158"/>
    <lineage>
        <taxon>Bacteria</taxon>
        <taxon>Pseudomonadati</taxon>
        <taxon>Bacteroidota</taxon>
        <taxon>Cytophagia</taxon>
        <taxon>Cytophagales</taxon>
        <taxon>Spirosomataceae</taxon>
        <taxon>Larkinella</taxon>
    </lineage>
</organism>
<dbReference type="SUPFAM" id="SSF51182">
    <property type="entry name" value="RmlC-like cupins"/>
    <property type="match status" value="1"/>
</dbReference>
<sequence>MKISSLLIGSLLILMITSSAPQAQGPPTRKDLLHILLTGQQLSRIEVKEVTIPAGQSAPKHTHPCPVVGYVTSGRVLFQIEGEEKRLIQQGEAFYEPKDKIILHFDNDSAQQPLTFVAFYLKQADEELIQLIK</sequence>
<name>A0ABW3QCQ7_9BACT</name>
<feature type="chain" id="PRO_5047541229" evidence="1">
    <location>
        <begin position="24"/>
        <end position="133"/>
    </location>
</feature>
<reference evidence="4" key="1">
    <citation type="journal article" date="2019" name="Int. J. Syst. Evol. Microbiol.">
        <title>The Global Catalogue of Microorganisms (GCM) 10K type strain sequencing project: providing services to taxonomists for standard genome sequencing and annotation.</title>
        <authorList>
            <consortium name="The Broad Institute Genomics Platform"/>
            <consortium name="The Broad Institute Genome Sequencing Center for Infectious Disease"/>
            <person name="Wu L."/>
            <person name="Ma J."/>
        </authorList>
    </citation>
    <scope>NUCLEOTIDE SEQUENCE [LARGE SCALE GENOMIC DNA]</scope>
    <source>
        <strain evidence="4">CCUG 55608</strain>
    </source>
</reference>
<dbReference type="EMBL" id="JBHTLP010000022">
    <property type="protein sequence ID" value="MFD1144609.1"/>
    <property type="molecule type" value="Genomic_DNA"/>
</dbReference>
<dbReference type="Proteomes" id="UP001597116">
    <property type="component" value="Unassembled WGS sequence"/>
</dbReference>
<evidence type="ECO:0000313" key="4">
    <source>
        <dbReference type="Proteomes" id="UP001597116"/>
    </source>
</evidence>
<protein>
    <submittedName>
        <fullName evidence="3">Cupin domain-containing protein</fullName>
    </submittedName>
</protein>
<proteinExistence type="predicted"/>
<evidence type="ECO:0000256" key="1">
    <source>
        <dbReference type="SAM" id="SignalP"/>
    </source>
</evidence>
<keyword evidence="1" id="KW-0732">Signal</keyword>
<dbReference type="Gene3D" id="2.60.120.10">
    <property type="entry name" value="Jelly Rolls"/>
    <property type="match status" value="1"/>
</dbReference>
<accession>A0ABW3QCQ7</accession>
<evidence type="ECO:0000313" key="3">
    <source>
        <dbReference type="EMBL" id="MFD1144609.1"/>
    </source>
</evidence>
<feature type="domain" description="Cupin type-2" evidence="2">
    <location>
        <begin position="49"/>
        <end position="118"/>
    </location>
</feature>
<gene>
    <name evidence="3" type="ORF">ACFQ4C_26005</name>
</gene>
<evidence type="ECO:0000259" key="2">
    <source>
        <dbReference type="Pfam" id="PF07883"/>
    </source>
</evidence>
<dbReference type="PANTHER" id="PTHR38599">
    <property type="entry name" value="CUPIN DOMAIN PROTEIN (AFU_ORTHOLOGUE AFUA_3G13620)"/>
    <property type="match status" value="1"/>
</dbReference>
<dbReference type="InterPro" id="IPR011051">
    <property type="entry name" value="RmlC_Cupin_sf"/>
</dbReference>
<dbReference type="RefSeq" id="WP_379885262.1">
    <property type="nucleotide sequence ID" value="NZ_JBHTLP010000022.1"/>
</dbReference>
<dbReference type="InterPro" id="IPR014710">
    <property type="entry name" value="RmlC-like_jellyroll"/>
</dbReference>
<dbReference type="InterPro" id="IPR013096">
    <property type="entry name" value="Cupin_2"/>
</dbReference>
<comment type="caution">
    <text evidence="3">The sequence shown here is derived from an EMBL/GenBank/DDBJ whole genome shotgun (WGS) entry which is preliminary data.</text>
</comment>
<dbReference type="Pfam" id="PF07883">
    <property type="entry name" value="Cupin_2"/>
    <property type="match status" value="1"/>
</dbReference>
<keyword evidence="4" id="KW-1185">Reference proteome</keyword>